<dbReference type="Pfam" id="PF04234">
    <property type="entry name" value="CopC"/>
    <property type="match status" value="1"/>
</dbReference>
<dbReference type="Gene3D" id="2.60.40.1220">
    <property type="match status" value="1"/>
</dbReference>
<feature type="compositionally biased region" description="Acidic residues" evidence="5">
    <location>
        <begin position="171"/>
        <end position="187"/>
    </location>
</feature>
<dbReference type="AlphaFoldDB" id="A0A9D2RN24"/>
<keyword evidence="6" id="KW-1133">Transmembrane helix</keyword>
<proteinExistence type="predicted"/>
<comment type="subcellular location">
    <subcellularLocation>
        <location evidence="1">Cell envelope</location>
    </subcellularLocation>
</comment>
<keyword evidence="4" id="KW-0186">Copper</keyword>
<dbReference type="GO" id="GO:0042597">
    <property type="term" value="C:periplasmic space"/>
    <property type="evidence" value="ECO:0007669"/>
    <property type="project" value="InterPro"/>
</dbReference>
<feature type="chain" id="PRO_5039335334" evidence="7">
    <location>
        <begin position="40"/>
        <end position="219"/>
    </location>
</feature>
<dbReference type="GO" id="GO:0046688">
    <property type="term" value="P:response to copper ion"/>
    <property type="evidence" value="ECO:0007669"/>
    <property type="project" value="InterPro"/>
</dbReference>
<dbReference type="Proteomes" id="UP000823823">
    <property type="component" value="Unassembled WGS sequence"/>
</dbReference>
<keyword evidence="6" id="KW-0812">Transmembrane</keyword>
<reference evidence="9" key="2">
    <citation type="submission" date="2021-04" db="EMBL/GenBank/DDBJ databases">
        <authorList>
            <person name="Gilroy R."/>
        </authorList>
    </citation>
    <scope>NUCLEOTIDE SEQUENCE</scope>
    <source>
        <strain evidence="9">ChiHjej13B12-24818</strain>
    </source>
</reference>
<accession>A0A9D2RN24</accession>
<gene>
    <name evidence="9" type="ORF">H9786_04210</name>
</gene>
<protein>
    <submittedName>
        <fullName evidence="9">Copper resistance protein CopC</fullName>
    </submittedName>
</protein>
<organism evidence="9 10">
    <name type="scientific">Candidatus Brachybacterium merdavium</name>
    <dbReference type="NCBI Taxonomy" id="2838513"/>
    <lineage>
        <taxon>Bacteria</taxon>
        <taxon>Bacillati</taxon>
        <taxon>Actinomycetota</taxon>
        <taxon>Actinomycetes</taxon>
        <taxon>Micrococcales</taxon>
        <taxon>Dermabacteraceae</taxon>
        <taxon>Brachybacterium</taxon>
    </lineage>
</organism>
<feature type="domain" description="CopC" evidence="8">
    <location>
        <begin position="40"/>
        <end position="133"/>
    </location>
</feature>
<evidence type="ECO:0000256" key="1">
    <source>
        <dbReference type="ARBA" id="ARBA00004196"/>
    </source>
</evidence>
<keyword evidence="6" id="KW-0472">Membrane</keyword>
<dbReference type="EMBL" id="DWZH01000034">
    <property type="protein sequence ID" value="HJB09725.1"/>
    <property type="molecule type" value="Genomic_DNA"/>
</dbReference>
<evidence type="ECO:0000256" key="3">
    <source>
        <dbReference type="ARBA" id="ARBA00022729"/>
    </source>
</evidence>
<dbReference type="GO" id="GO:0030313">
    <property type="term" value="C:cell envelope"/>
    <property type="evidence" value="ECO:0007669"/>
    <property type="project" value="UniProtKB-SubCell"/>
</dbReference>
<dbReference type="InterPro" id="IPR014755">
    <property type="entry name" value="Cu-Rt/internalin_Ig-like"/>
</dbReference>
<dbReference type="SUPFAM" id="SSF81296">
    <property type="entry name" value="E set domains"/>
    <property type="match status" value="1"/>
</dbReference>
<name>A0A9D2RN24_9MICO</name>
<dbReference type="PANTHER" id="PTHR34820">
    <property type="entry name" value="INNER MEMBRANE PROTEIN YEBZ"/>
    <property type="match status" value="1"/>
</dbReference>
<evidence type="ECO:0000313" key="10">
    <source>
        <dbReference type="Proteomes" id="UP000823823"/>
    </source>
</evidence>
<feature type="region of interest" description="Disordered" evidence="5">
    <location>
        <begin position="135"/>
        <end position="191"/>
    </location>
</feature>
<evidence type="ECO:0000256" key="6">
    <source>
        <dbReference type="SAM" id="Phobius"/>
    </source>
</evidence>
<dbReference type="PANTHER" id="PTHR34820:SF4">
    <property type="entry name" value="INNER MEMBRANE PROTEIN YEBZ"/>
    <property type="match status" value="1"/>
</dbReference>
<feature type="compositionally biased region" description="Acidic residues" evidence="5">
    <location>
        <begin position="135"/>
        <end position="150"/>
    </location>
</feature>
<feature type="signal peptide" evidence="7">
    <location>
        <begin position="1"/>
        <end position="39"/>
    </location>
</feature>
<dbReference type="GO" id="GO:0006825">
    <property type="term" value="P:copper ion transport"/>
    <property type="evidence" value="ECO:0007669"/>
    <property type="project" value="InterPro"/>
</dbReference>
<evidence type="ECO:0000313" key="9">
    <source>
        <dbReference type="EMBL" id="HJB09725.1"/>
    </source>
</evidence>
<comment type="caution">
    <text evidence="9">The sequence shown here is derived from an EMBL/GenBank/DDBJ whole genome shotgun (WGS) entry which is preliminary data.</text>
</comment>
<keyword evidence="3 7" id="KW-0732">Signal</keyword>
<reference evidence="9" key="1">
    <citation type="journal article" date="2021" name="PeerJ">
        <title>Extensive microbial diversity within the chicken gut microbiome revealed by metagenomics and culture.</title>
        <authorList>
            <person name="Gilroy R."/>
            <person name="Ravi A."/>
            <person name="Getino M."/>
            <person name="Pursley I."/>
            <person name="Horton D.L."/>
            <person name="Alikhan N.F."/>
            <person name="Baker D."/>
            <person name="Gharbi K."/>
            <person name="Hall N."/>
            <person name="Watson M."/>
            <person name="Adriaenssens E.M."/>
            <person name="Foster-Nyarko E."/>
            <person name="Jarju S."/>
            <person name="Secka A."/>
            <person name="Antonio M."/>
            <person name="Oren A."/>
            <person name="Chaudhuri R.R."/>
            <person name="La Ragione R."/>
            <person name="Hildebrand F."/>
            <person name="Pallen M.J."/>
        </authorList>
    </citation>
    <scope>NUCLEOTIDE SEQUENCE</scope>
    <source>
        <strain evidence="9">ChiHjej13B12-24818</strain>
    </source>
</reference>
<dbReference type="InterPro" id="IPR014756">
    <property type="entry name" value="Ig_E-set"/>
</dbReference>
<keyword evidence="2" id="KW-0479">Metal-binding</keyword>
<evidence type="ECO:0000256" key="5">
    <source>
        <dbReference type="SAM" id="MobiDB-lite"/>
    </source>
</evidence>
<evidence type="ECO:0000256" key="2">
    <source>
        <dbReference type="ARBA" id="ARBA00022723"/>
    </source>
</evidence>
<feature type="transmembrane region" description="Helical" evidence="6">
    <location>
        <begin position="195"/>
        <end position="215"/>
    </location>
</feature>
<dbReference type="InterPro" id="IPR007348">
    <property type="entry name" value="CopC_dom"/>
</dbReference>
<dbReference type="InterPro" id="IPR032694">
    <property type="entry name" value="CopC/D"/>
</dbReference>
<evidence type="ECO:0000259" key="8">
    <source>
        <dbReference type="Pfam" id="PF04234"/>
    </source>
</evidence>
<evidence type="ECO:0000256" key="7">
    <source>
        <dbReference type="SAM" id="SignalP"/>
    </source>
</evidence>
<dbReference type="GO" id="GO:0005886">
    <property type="term" value="C:plasma membrane"/>
    <property type="evidence" value="ECO:0007669"/>
    <property type="project" value="TreeGrafter"/>
</dbReference>
<dbReference type="GO" id="GO:0005507">
    <property type="term" value="F:copper ion binding"/>
    <property type="evidence" value="ECO:0007669"/>
    <property type="project" value="InterPro"/>
</dbReference>
<sequence>MTSVLLPSRTPRRAVPSMLLVLATALMLALTLTPPPAHAHDTLIATDPEDGATLETSPEEITLTFSANILDVSPVARISDEDGELLTEITPRVEGPDAIVELTEPLPAGTHTIQWRVVSSDGHPIEGALTITVEQDSEDSASEDGADEGDQQASDGGGEQSEEPAPSSEEGQADEGSETVAEDEADESGSGTLPLLLSVIGVAVVGAAVAAFFVLRRKQ</sequence>
<evidence type="ECO:0000256" key="4">
    <source>
        <dbReference type="ARBA" id="ARBA00023008"/>
    </source>
</evidence>